<reference evidence="3" key="1">
    <citation type="submission" date="2016-11" db="EMBL/GenBank/DDBJ databases">
        <authorList>
            <person name="Varghese N."/>
            <person name="Submissions S."/>
        </authorList>
    </citation>
    <scope>NUCLEOTIDE SEQUENCE [LARGE SCALE GENOMIC DNA]</scope>
    <source>
        <strain evidence="3">GAS401</strain>
    </source>
</reference>
<name>A0A1M7ULP6_9BRAD</name>
<gene>
    <name evidence="2" type="ORF">SAMN05444170_5721</name>
</gene>
<dbReference type="EMBL" id="LT670849">
    <property type="protein sequence ID" value="SHN83943.1"/>
    <property type="molecule type" value="Genomic_DNA"/>
</dbReference>
<dbReference type="AlphaFoldDB" id="A0A1M7ULP6"/>
<protein>
    <submittedName>
        <fullName evidence="2">Uncharacterized protein</fullName>
    </submittedName>
</protein>
<keyword evidence="1" id="KW-0472">Membrane</keyword>
<keyword evidence="1" id="KW-0812">Transmembrane</keyword>
<sequence>MKTFLREVLVLCCMVIASVCGIAALTIVLAIAANKLTDPQAWMAAVFFAAVGGATWIAGRAASS</sequence>
<keyword evidence="1" id="KW-1133">Transmembrane helix</keyword>
<dbReference type="Proteomes" id="UP000184096">
    <property type="component" value="Chromosome I"/>
</dbReference>
<organism evidence="2 3">
    <name type="scientific">Bradyrhizobium erythrophlei</name>
    <dbReference type="NCBI Taxonomy" id="1437360"/>
    <lineage>
        <taxon>Bacteria</taxon>
        <taxon>Pseudomonadati</taxon>
        <taxon>Pseudomonadota</taxon>
        <taxon>Alphaproteobacteria</taxon>
        <taxon>Hyphomicrobiales</taxon>
        <taxon>Nitrobacteraceae</taxon>
        <taxon>Bradyrhizobium</taxon>
    </lineage>
</organism>
<accession>A0A1M7ULP6</accession>
<feature type="transmembrane region" description="Helical" evidence="1">
    <location>
        <begin position="9"/>
        <end position="33"/>
    </location>
</feature>
<evidence type="ECO:0000256" key="1">
    <source>
        <dbReference type="SAM" id="Phobius"/>
    </source>
</evidence>
<keyword evidence="3" id="KW-1185">Reference proteome</keyword>
<proteinExistence type="predicted"/>
<evidence type="ECO:0000313" key="2">
    <source>
        <dbReference type="EMBL" id="SHN83943.1"/>
    </source>
</evidence>
<evidence type="ECO:0000313" key="3">
    <source>
        <dbReference type="Proteomes" id="UP000184096"/>
    </source>
</evidence>
<feature type="transmembrane region" description="Helical" evidence="1">
    <location>
        <begin position="39"/>
        <end position="59"/>
    </location>
</feature>